<dbReference type="InterPro" id="IPR036188">
    <property type="entry name" value="FAD/NAD-bd_sf"/>
</dbReference>
<evidence type="ECO:0000313" key="5">
    <source>
        <dbReference type="Proteomes" id="UP001265746"/>
    </source>
</evidence>
<dbReference type="Gene3D" id="3.30.560.10">
    <property type="entry name" value="Glucose Oxidase, domain 3"/>
    <property type="match status" value="1"/>
</dbReference>
<organism evidence="4 5">
    <name type="scientific">Phomopsis amygdali</name>
    <name type="common">Fusicoccum amygdali</name>
    <dbReference type="NCBI Taxonomy" id="1214568"/>
    <lineage>
        <taxon>Eukaryota</taxon>
        <taxon>Fungi</taxon>
        <taxon>Dikarya</taxon>
        <taxon>Ascomycota</taxon>
        <taxon>Pezizomycotina</taxon>
        <taxon>Sordariomycetes</taxon>
        <taxon>Sordariomycetidae</taxon>
        <taxon>Diaporthales</taxon>
        <taxon>Diaporthaceae</taxon>
        <taxon>Diaporthe</taxon>
    </lineage>
</organism>
<evidence type="ECO:0000313" key="4">
    <source>
        <dbReference type="EMBL" id="KAK2608178.1"/>
    </source>
</evidence>
<accession>A0AAD9SIG6</accession>
<dbReference type="PROSITE" id="PS00624">
    <property type="entry name" value="GMC_OXRED_2"/>
    <property type="match status" value="1"/>
</dbReference>
<evidence type="ECO:0000259" key="3">
    <source>
        <dbReference type="PROSITE" id="PS00624"/>
    </source>
</evidence>
<evidence type="ECO:0000256" key="1">
    <source>
        <dbReference type="ARBA" id="ARBA00010790"/>
    </source>
</evidence>
<dbReference type="Proteomes" id="UP001265746">
    <property type="component" value="Unassembled WGS sequence"/>
</dbReference>
<dbReference type="GO" id="GO:0016614">
    <property type="term" value="F:oxidoreductase activity, acting on CH-OH group of donors"/>
    <property type="evidence" value="ECO:0007669"/>
    <property type="project" value="InterPro"/>
</dbReference>
<dbReference type="PIRSF" id="PIRSF000137">
    <property type="entry name" value="Alcohol_oxidase"/>
    <property type="match status" value="1"/>
</dbReference>
<name>A0AAD9SIG6_PHOAM</name>
<protein>
    <recommendedName>
        <fullName evidence="3">Glucose-methanol-choline oxidoreductase N-terminal domain-containing protein</fullName>
    </recommendedName>
</protein>
<sequence>MNGDQPLSADRYYSPITHTHLVLTNMASLKILLLLQAVLLSVNHVTAKPIPLIKRQSVEDEYDFVERLDLYLPTGSLSLETKGSSFWRLVKNLQSLRHTKPQEGINSLKARSTIDWNFVTVPQRGLEGRQLQYLRESSFTQSANAKIGGKAGGGSSSTNGLYYARGSASVYDEWVALGNPGWGWDDVYPLFVKSTHLNKPEDAVYAQANGFDQTFQTYEADAYGDGPLQLSYQGYVPDSNVGFMRALEAINVSIVNELNTGNPTGVKQGLGTLDNRLRRSSSFDSFYRQAQNRSNLDVLFNAPVSELVMDTEGDTPIATGVVFVDQSTGLIHQVNASKEVILSMGAFHSPQMLMLSGIGPASELDAFGITPLVVNENVGRNLNDHSVFSIMATARPESSTTEMAATVQNLQNAQAQYFQNLSGPYTAPSGITNGFLKFSEDELEALNLTEIITRNLASQNHIEFLYESVWYPWIPTPFYAPRDNESYISLTASSMVQLSRGNVSLRSSSMSDPPVINPNYYNEETGTDRALAIESFRDLRRILADPELSQYTVGPNNGEVSPGVENVSDDDEDAIFEYVKANTFPNWHASGTVQMLPLEDGGVVDPRLRVYGVDSLRVIDCSVMPILPDVNILASVYMIAEKGSELIREDWDD</sequence>
<comment type="cofactor">
    <cofactor evidence="2">
        <name>FAD</name>
        <dbReference type="ChEBI" id="CHEBI:57692"/>
    </cofactor>
</comment>
<reference evidence="4" key="1">
    <citation type="submission" date="2023-06" db="EMBL/GenBank/DDBJ databases">
        <authorList>
            <person name="Noh H."/>
        </authorList>
    </citation>
    <scope>NUCLEOTIDE SEQUENCE</scope>
    <source>
        <strain evidence="4">DUCC20226</strain>
    </source>
</reference>
<dbReference type="PANTHER" id="PTHR11552:SF115">
    <property type="entry name" value="DEHYDROGENASE XPTC-RELATED"/>
    <property type="match status" value="1"/>
</dbReference>
<dbReference type="InterPro" id="IPR000172">
    <property type="entry name" value="GMC_OxRdtase_N"/>
</dbReference>
<dbReference type="InterPro" id="IPR012132">
    <property type="entry name" value="GMC_OxRdtase"/>
</dbReference>
<keyword evidence="2" id="KW-0274">FAD</keyword>
<dbReference type="SUPFAM" id="SSF54373">
    <property type="entry name" value="FAD-linked reductases, C-terminal domain"/>
    <property type="match status" value="1"/>
</dbReference>
<dbReference type="Pfam" id="PF05199">
    <property type="entry name" value="GMC_oxred_C"/>
    <property type="match status" value="1"/>
</dbReference>
<feature type="domain" description="Glucose-methanol-choline oxidoreductase N-terminal" evidence="3">
    <location>
        <begin position="345"/>
        <end position="359"/>
    </location>
</feature>
<proteinExistence type="inferred from homology"/>
<dbReference type="InterPro" id="IPR007867">
    <property type="entry name" value="GMC_OxRtase_C"/>
</dbReference>
<feature type="binding site" evidence="2">
    <location>
        <position position="304"/>
    </location>
    <ligand>
        <name>FAD</name>
        <dbReference type="ChEBI" id="CHEBI:57692"/>
    </ligand>
</feature>
<keyword evidence="5" id="KW-1185">Reference proteome</keyword>
<keyword evidence="2" id="KW-0285">Flavoprotein</keyword>
<gene>
    <name evidence="4" type="ORF">N8I77_006802</name>
</gene>
<evidence type="ECO:0000256" key="2">
    <source>
        <dbReference type="PIRSR" id="PIRSR000137-2"/>
    </source>
</evidence>
<dbReference type="GO" id="GO:0044550">
    <property type="term" value="P:secondary metabolite biosynthetic process"/>
    <property type="evidence" value="ECO:0007669"/>
    <property type="project" value="TreeGrafter"/>
</dbReference>
<dbReference type="SUPFAM" id="SSF51905">
    <property type="entry name" value="FAD/NAD(P)-binding domain"/>
    <property type="match status" value="1"/>
</dbReference>
<feature type="binding site" evidence="2">
    <location>
        <begin position="587"/>
        <end position="588"/>
    </location>
    <ligand>
        <name>FAD</name>
        <dbReference type="ChEBI" id="CHEBI:57692"/>
    </ligand>
</feature>
<dbReference type="EMBL" id="JAUJFL010000003">
    <property type="protein sequence ID" value="KAK2608178.1"/>
    <property type="molecule type" value="Genomic_DNA"/>
</dbReference>
<comment type="similarity">
    <text evidence="1">Belongs to the GMC oxidoreductase family.</text>
</comment>
<comment type="caution">
    <text evidence="4">The sequence shown here is derived from an EMBL/GenBank/DDBJ whole genome shotgun (WGS) entry which is preliminary data.</text>
</comment>
<dbReference type="AlphaFoldDB" id="A0AAD9SIG6"/>
<dbReference type="Pfam" id="PF00732">
    <property type="entry name" value="GMC_oxred_N"/>
    <property type="match status" value="1"/>
</dbReference>
<dbReference type="GO" id="GO:0050660">
    <property type="term" value="F:flavin adenine dinucleotide binding"/>
    <property type="evidence" value="ECO:0007669"/>
    <property type="project" value="InterPro"/>
</dbReference>
<dbReference type="PANTHER" id="PTHR11552">
    <property type="entry name" value="GLUCOSE-METHANOL-CHOLINE GMC OXIDOREDUCTASE"/>
    <property type="match status" value="1"/>
</dbReference>
<dbReference type="Gene3D" id="3.50.50.60">
    <property type="entry name" value="FAD/NAD(P)-binding domain"/>
    <property type="match status" value="1"/>
</dbReference>